<evidence type="ECO:0000313" key="5">
    <source>
        <dbReference type="EMBL" id="RFF37983.1"/>
    </source>
</evidence>
<reference evidence="5 6" key="1">
    <citation type="submission" date="2018-08" db="EMBL/GenBank/DDBJ databases">
        <title>Genome sequencing of X. nasturtii WHRI 8984.</title>
        <authorList>
            <person name="Studholme D.J."/>
            <person name="Mchugh J."/>
            <person name="Vicente J."/>
        </authorList>
    </citation>
    <scope>NUCLEOTIDE SEQUENCE [LARGE SCALE GENOMIC DNA]</scope>
    <source>
        <strain evidence="5 6">WHRI 8984</strain>
    </source>
</reference>
<dbReference type="PROSITE" id="PS51257">
    <property type="entry name" value="PROKAR_LIPOPROTEIN"/>
    <property type="match status" value="1"/>
</dbReference>
<evidence type="ECO:0000313" key="6">
    <source>
        <dbReference type="Proteomes" id="UP000259570"/>
    </source>
</evidence>
<sequence>MSRTMRRYAALVLLGWALCGCAKHQAEMAADGGAAPAAPPAPLASSGNALAYEHDVRIELPADQIDQRIAAVRTACQSAQFGDCALLAVEQEGGRDPNGRVSVRLAPDGIEPMVQLAGQHGDVAARSTRAEDLAQQIADTGLAQARLQKEHARLLELQQRRDLAVTDLLALSKRLAEIEAEAQQTQQQAAQQQRRVRTQLLTLNFRSTGGEQGRGEIAQATAEFGQVFSSSVAFVIRAVAALLPVAVVAVFAGWLLLQAWRWRARRRRMP</sequence>
<keyword evidence="2" id="KW-0812">Transmembrane</keyword>
<dbReference type="EMBL" id="QUZM01000029">
    <property type="protein sequence ID" value="RFF37983.1"/>
    <property type="molecule type" value="Genomic_DNA"/>
</dbReference>
<evidence type="ECO:0000256" key="3">
    <source>
        <dbReference type="SAM" id="SignalP"/>
    </source>
</evidence>
<keyword evidence="3" id="KW-0732">Signal</keyword>
<dbReference type="Proteomes" id="UP000259570">
    <property type="component" value="Unassembled WGS sequence"/>
</dbReference>
<dbReference type="AlphaFoldDB" id="A0A3E1KIJ4"/>
<dbReference type="OrthoDB" id="5701987at2"/>
<feature type="transmembrane region" description="Helical" evidence="2">
    <location>
        <begin position="234"/>
        <end position="257"/>
    </location>
</feature>
<gene>
    <name evidence="5" type="ORF">DZD52_14435</name>
</gene>
<keyword evidence="2" id="KW-0472">Membrane</keyword>
<dbReference type="RefSeq" id="WP_116906249.1">
    <property type="nucleotide sequence ID" value="NZ_CP142084.2"/>
</dbReference>
<dbReference type="InterPro" id="IPR025645">
    <property type="entry name" value="DUF4349"/>
</dbReference>
<comment type="caution">
    <text evidence="5">The sequence shown here is derived from an EMBL/GenBank/DDBJ whole genome shotgun (WGS) entry which is preliminary data.</text>
</comment>
<proteinExistence type="predicted"/>
<dbReference type="GeneID" id="97212235"/>
<dbReference type="Pfam" id="PF14257">
    <property type="entry name" value="DUF4349"/>
    <property type="match status" value="1"/>
</dbReference>
<feature type="coiled-coil region" evidence="1">
    <location>
        <begin position="168"/>
        <end position="195"/>
    </location>
</feature>
<feature type="domain" description="DUF4349" evidence="4">
    <location>
        <begin position="50"/>
        <end position="256"/>
    </location>
</feature>
<evidence type="ECO:0000259" key="4">
    <source>
        <dbReference type="Pfam" id="PF14257"/>
    </source>
</evidence>
<keyword evidence="2" id="KW-1133">Transmembrane helix</keyword>
<dbReference type="STRING" id="1843581.A7D16_20635"/>
<feature type="chain" id="PRO_5017775596" evidence="3">
    <location>
        <begin position="23"/>
        <end position="270"/>
    </location>
</feature>
<organism evidence="5 6">
    <name type="scientific">Xanthomonas nasturtii</name>
    <dbReference type="NCBI Taxonomy" id="1843581"/>
    <lineage>
        <taxon>Bacteria</taxon>
        <taxon>Pseudomonadati</taxon>
        <taxon>Pseudomonadota</taxon>
        <taxon>Gammaproteobacteria</taxon>
        <taxon>Lysobacterales</taxon>
        <taxon>Lysobacteraceae</taxon>
        <taxon>Xanthomonas</taxon>
    </lineage>
</organism>
<name>A0A3E1KIJ4_9XANT</name>
<keyword evidence="1" id="KW-0175">Coiled coil</keyword>
<feature type="signal peptide" evidence="3">
    <location>
        <begin position="1"/>
        <end position="22"/>
    </location>
</feature>
<accession>A0A3E1KIJ4</accession>
<evidence type="ECO:0000256" key="2">
    <source>
        <dbReference type="SAM" id="Phobius"/>
    </source>
</evidence>
<protein>
    <submittedName>
        <fullName evidence="5">DUF4349 domain-containing protein</fullName>
    </submittedName>
</protein>
<evidence type="ECO:0000256" key="1">
    <source>
        <dbReference type="SAM" id="Coils"/>
    </source>
</evidence>